<feature type="compositionally biased region" description="Basic and acidic residues" evidence="1">
    <location>
        <begin position="559"/>
        <end position="569"/>
    </location>
</feature>
<dbReference type="GO" id="GO:0071011">
    <property type="term" value="C:precatalytic spliceosome"/>
    <property type="evidence" value="ECO:0007669"/>
    <property type="project" value="TreeGrafter"/>
</dbReference>
<protein>
    <recommendedName>
        <fullName evidence="4">Histone deacetylation protein Rxt3</fullName>
    </recommendedName>
</protein>
<gene>
    <name evidence="2" type="ORF">D7B24_001513</name>
</gene>
<feature type="compositionally biased region" description="Pro residues" evidence="1">
    <location>
        <begin position="480"/>
        <end position="509"/>
    </location>
</feature>
<dbReference type="STRING" id="1051616.A0A3M9YHD2"/>
<feature type="compositionally biased region" description="Polar residues" evidence="1">
    <location>
        <begin position="1"/>
        <end position="20"/>
    </location>
</feature>
<dbReference type="Proteomes" id="UP000267145">
    <property type="component" value="Unassembled WGS sequence"/>
</dbReference>
<dbReference type="Pfam" id="PF08642">
    <property type="entry name" value="Rxt3"/>
    <property type="match status" value="1"/>
</dbReference>
<organism evidence="2 3">
    <name type="scientific">Verticillium nonalfalfae</name>
    <dbReference type="NCBI Taxonomy" id="1051616"/>
    <lineage>
        <taxon>Eukaryota</taxon>
        <taxon>Fungi</taxon>
        <taxon>Dikarya</taxon>
        <taxon>Ascomycota</taxon>
        <taxon>Pezizomycotina</taxon>
        <taxon>Sordariomycetes</taxon>
        <taxon>Hypocreomycetidae</taxon>
        <taxon>Glomerellales</taxon>
        <taxon>Plectosphaerellaceae</taxon>
        <taxon>Verticillium</taxon>
    </lineage>
</organism>
<reference evidence="2 3" key="1">
    <citation type="submission" date="2018-10" db="EMBL/GenBank/DDBJ databases">
        <title>Genome sequence of Verticillium nonalfalfae VnAa140.</title>
        <authorList>
            <person name="Stajich J.E."/>
            <person name="Kasson M.T."/>
        </authorList>
    </citation>
    <scope>NUCLEOTIDE SEQUENCE [LARGE SCALE GENOMIC DNA]</scope>
    <source>
        <strain evidence="2 3">VnAa140</strain>
    </source>
</reference>
<name>A0A3M9YHD2_9PEZI</name>
<feature type="compositionally biased region" description="Basic residues" evidence="1">
    <location>
        <begin position="696"/>
        <end position="714"/>
    </location>
</feature>
<dbReference type="GeneID" id="39605202"/>
<feature type="region of interest" description="Disordered" evidence="1">
    <location>
        <begin position="1075"/>
        <end position="1141"/>
    </location>
</feature>
<keyword evidence="3" id="KW-1185">Reference proteome</keyword>
<dbReference type="GO" id="GO:0003723">
    <property type="term" value="F:RNA binding"/>
    <property type="evidence" value="ECO:0007669"/>
    <property type="project" value="TreeGrafter"/>
</dbReference>
<comment type="caution">
    <text evidence="2">The sequence shown here is derived from an EMBL/GenBank/DDBJ whole genome shotgun (WGS) entry which is preliminary data.</text>
</comment>
<feature type="compositionally biased region" description="Basic and acidic residues" evidence="1">
    <location>
        <begin position="1088"/>
        <end position="1109"/>
    </location>
</feature>
<feature type="compositionally biased region" description="Basic and acidic residues" evidence="1">
    <location>
        <begin position="242"/>
        <end position="264"/>
    </location>
</feature>
<evidence type="ECO:0008006" key="4">
    <source>
        <dbReference type="Google" id="ProtNLM"/>
    </source>
</evidence>
<dbReference type="Gene3D" id="2.170.130.20">
    <property type="entry name" value="LCCL-like domain"/>
    <property type="match status" value="1"/>
</dbReference>
<dbReference type="GO" id="GO:0061574">
    <property type="term" value="C:ASAP complex"/>
    <property type="evidence" value="ECO:0007669"/>
    <property type="project" value="TreeGrafter"/>
</dbReference>
<feature type="compositionally biased region" description="Pro residues" evidence="1">
    <location>
        <begin position="23"/>
        <end position="54"/>
    </location>
</feature>
<feature type="compositionally biased region" description="Low complexity" evidence="1">
    <location>
        <begin position="75"/>
        <end position="88"/>
    </location>
</feature>
<proteinExistence type="predicted"/>
<dbReference type="InterPro" id="IPR036609">
    <property type="entry name" value="LCCL_sf"/>
</dbReference>
<feature type="region of interest" description="Disordered" evidence="1">
    <location>
        <begin position="651"/>
        <end position="760"/>
    </location>
</feature>
<dbReference type="PANTHER" id="PTHR46589:SF1">
    <property type="entry name" value="APOPTOTIC CHROMATIN CONDENSATION INDUCER IN THE NUCLEUS"/>
    <property type="match status" value="1"/>
</dbReference>
<feature type="compositionally biased region" description="Low complexity" evidence="1">
    <location>
        <begin position="177"/>
        <end position="193"/>
    </location>
</feature>
<dbReference type="AlphaFoldDB" id="A0A3M9YHD2"/>
<feature type="compositionally biased region" description="Pro residues" evidence="1">
    <location>
        <begin position="107"/>
        <end position="122"/>
    </location>
</feature>
<dbReference type="PANTHER" id="PTHR46589">
    <property type="entry name" value="APOPTOTIC CHROMATIN CONDENSATION INDUCER IN THE NUCLEUS"/>
    <property type="match status" value="1"/>
</dbReference>
<dbReference type="RefSeq" id="XP_028497942.1">
    <property type="nucleotide sequence ID" value="XM_028635740.1"/>
</dbReference>
<feature type="compositionally biased region" description="Basic and acidic residues" evidence="1">
    <location>
        <begin position="355"/>
        <end position="393"/>
    </location>
</feature>
<dbReference type="EMBL" id="RBVV01000013">
    <property type="protein sequence ID" value="RNJ59784.1"/>
    <property type="molecule type" value="Genomic_DNA"/>
</dbReference>
<feature type="region of interest" description="Disordered" evidence="1">
    <location>
        <begin position="1"/>
        <end position="614"/>
    </location>
</feature>
<dbReference type="GO" id="GO:0008380">
    <property type="term" value="P:RNA splicing"/>
    <property type="evidence" value="ECO:0007669"/>
    <property type="project" value="TreeGrafter"/>
</dbReference>
<evidence type="ECO:0000313" key="3">
    <source>
        <dbReference type="Proteomes" id="UP000267145"/>
    </source>
</evidence>
<evidence type="ECO:0000313" key="2">
    <source>
        <dbReference type="EMBL" id="RNJ59784.1"/>
    </source>
</evidence>
<feature type="compositionally biased region" description="Polar residues" evidence="1">
    <location>
        <begin position="270"/>
        <end position="299"/>
    </location>
</feature>
<feature type="compositionally biased region" description="Polar residues" evidence="1">
    <location>
        <begin position="195"/>
        <end position="224"/>
    </location>
</feature>
<feature type="compositionally biased region" description="Basic and acidic residues" evidence="1">
    <location>
        <begin position="425"/>
        <end position="436"/>
    </location>
</feature>
<accession>A0A3M9YHD2</accession>
<feature type="compositionally biased region" description="Low complexity" evidence="1">
    <location>
        <begin position="467"/>
        <end position="479"/>
    </location>
</feature>
<feature type="compositionally biased region" description="Basic and acidic residues" evidence="1">
    <location>
        <begin position="404"/>
        <end position="414"/>
    </location>
</feature>
<dbReference type="InterPro" id="IPR052793">
    <property type="entry name" value="EJC-associated_protein"/>
</dbReference>
<feature type="compositionally biased region" description="Basic and acidic residues" evidence="1">
    <location>
        <begin position="1126"/>
        <end position="1141"/>
    </location>
</feature>
<feature type="compositionally biased region" description="Low complexity" evidence="1">
    <location>
        <begin position="123"/>
        <end position="139"/>
    </location>
</feature>
<evidence type="ECO:0000256" key="1">
    <source>
        <dbReference type="SAM" id="MobiDB-lite"/>
    </source>
</evidence>
<dbReference type="InterPro" id="IPR013951">
    <property type="entry name" value="Rxt3"/>
</dbReference>
<feature type="compositionally biased region" description="Basic and acidic residues" evidence="1">
    <location>
        <begin position="676"/>
        <end position="688"/>
    </location>
</feature>
<sequence>MDPRQPSQLPFSRNAASPYNRSPFPPNAAPPPSNPNQSPYPPTTAHPPPPPNPPYTDQRRSAENPYYPPGPRPYPQESNPHSQQQQQQHPPPPTHGHSRHTSTSSLPPGPPSNRTMPPPGSPPQQGAQQPQQQQQPPHQLGSYGLPPPRGPHMTSGPPSFPGGRELPALGHMPRTNSTGSSMSISSMLGGPPSASRDSQPPTSQYAPPTTSAASGPTFAPSVQASPRMPSAAADYQPFRRPYTPDHPRPYDPRGDPRGDPRADPRGSVAASPQKTHSTTPEMQRYGTPQSYHQRAPSQQESRESSRIPGGPPRPNSPPKSYQGAPPRQGDLGRAPGPEDAYQRREEVPRGAMEYNPERPGLKPFAYDDRYRAERERRDEMELRERERRDRAHSGGEGGRGHPAHQPDFRQHEPPRGQAPPYNRPPDARDHARDHAAWPRPPYEQSRAPYDPAGFYPRHPHPEHPSTAGPGYPGHAAPAYGQPPPPDRYPPSSHPPSSHPMPQTGPPNQPQPFDSPERARMNLLHPQAPQPPPGHRRPLEEGPPPPSVAYNPAHGSMYDSPRRPGEEGHASQRNLLAIQEINRKGRISPLPQAVQGAQPQISAPGGEPGIKSEFGRMFSGIGSGVSGIVSSPVAPGAQLAYTNASLARRDEVDAPLHDPGPEVGGKPPAKGKRRKLKDAPDVKVDEDSSGRLTPAGRTKRAKTHQHHHHHHHHHHHEPDQHPAAAHAGVAPFKNTKGGTPVPSPTIGGKDLLAGHHHHHHAVPRAMPQVHLGKEPHAKTPLASPTVTLPPRPKTIVTSKEVLQSVASRPRHHLGDVVYEPRLQPARQLQRQPSDVGFSSTPVPLPWKLIKDKENCTMTIKVSRTHLTKEAREEITYRRALWGTDVYTDDTDVVAACIHGGWIRGEWSNVDVNMLDLDRGILFQDKEPIPNKRRKDKERDEQARQEANMATYLDKAPNTGPVQVQPDRDMQVTILILPRLEKYSSTVRFGVKSREWGGTYGGRKSVHDGISFMITAIRWVDNGAGAQSRLRGKARRERMRRAMAEVKAVNWPEGKGSDQAATTVTSVDMTGAWRKTAEAKAANGQASPTDKGDKAPSEGDKENQPVERAEEPSEQGAVDDASASVAEKQTEKSEVEVNGEKSS</sequence>